<evidence type="ECO:0000313" key="3">
    <source>
        <dbReference type="EMBL" id="KAH7122078.1"/>
    </source>
</evidence>
<dbReference type="GO" id="GO:0016787">
    <property type="term" value="F:hydrolase activity"/>
    <property type="evidence" value="ECO:0007669"/>
    <property type="project" value="UniProtKB-KW"/>
</dbReference>
<dbReference type="PANTHER" id="PTHR48081">
    <property type="entry name" value="AB HYDROLASE SUPERFAMILY PROTEIN C4A8.06C"/>
    <property type="match status" value="1"/>
</dbReference>
<dbReference type="InterPro" id="IPR029058">
    <property type="entry name" value="AB_hydrolase_fold"/>
</dbReference>
<dbReference type="Pfam" id="PF07859">
    <property type="entry name" value="Abhydrolase_3"/>
    <property type="match status" value="1"/>
</dbReference>
<accession>A0A9P9DMX2</accession>
<keyword evidence="4" id="KW-1185">Reference proteome</keyword>
<comment type="caution">
    <text evidence="3">The sequence shown here is derived from an EMBL/GenBank/DDBJ whole genome shotgun (WGS) entry which is preliminary data.</text>
</comment>
<reference evidence="3" key="1">
    <citation type="journal article" date="2021" name="Nat. Commun.">
        <title>Genetic determinants of endophytism in the Arabidopsis root mycobiome.</title>
        <authorList>
            <person name="Mesny F."/>
            <person name="Miyauchi S."/>
            <person name="Thiergart T."/>
            <person name="Pickel B."/>
            <person name="Atanasova L."/>
            <person name="Karlsson M."/>
            <person name="Huettel B."/>
            <person name="Barry K.W."/>
            <person name="Haridas S."/>
            <person name="Chen C."/>
            <person name="Bauer D."/>
            <person name="Andreopoulos W."/>
            <person name="Pangilinan J."/>
            <person name="LaButti K."/>
            <person name="Riley R."/>
            <person name="Lipzen A."/>
            <person name="Clum A."/>
            <person name="Drula E."/>
            <person name="Henrissat B."/>
            <person name="Kohler A."/>
            <person name="Grigoriev I.V."/>
            <person name="Martin F.M."/>
            <person name="Hacquard S."/>
        </authorList>
    </citation>
    <scope>NUCLEOTIDE SEQUENCE</scope>
    <source>
        <strain evidence="3">MPI-CAGE-AT-0021</strain>
    </source>
</reference>
<evidence type="ECO:0000259" key="2">
    <source>
        <dbReference type="Pfam" id="PF07859"/>
    </source>
</evidence>
<sequence length="314" mass="35002">MSALTPDTIEVDLESPRFRDVRDTIAIPVSTQDFSACWLRKRHAKPPNETTRETKTLLWMHGGGYCMGTPFWMFSTLFRLTELMADRNVDLDILSIDYTLAPKAVLPHQQNQAVAAYRYLIEKEKISPDHIIVGGESAGGHLAVACLLGIVRQGLPRPAASILLCPWVNLKNTGGSFERNKDLDFLDKPRLDAAAAMVLGWPDNHSGDNLANFSAREGRDWTWGDVLPARTWVNVGTYDLFFDDIVEFCDNAKAEGVNLEFETTEAKTHGWQARADWEPSEAYYKLQPDEEVPEGMLPGSVSVAAGLVKVLHTK</sequence>
<dbReference type="PANTHER" id="PTHR48081:SF11">
    <property type="entry name" value="ALPHA_BETA HYDROLASE FOLD-3 DOMAIN-CONTAINING PROTEIN-RELATED"/>
    <property type="match status" value="1"/>
</dbReference>
<dbReference type="Proteomes" id="UP000717696">
    <property type="component" value="Unassembled WGS sequence"/>
</dbReference>
<dbReference type="SUPFAM" id="SSF53474">
    <property type="entry name" value="alpha/beta-Hydrolases"/>
    <property type="match status" value="1"/>
</dbReference>
<organism evidence="3 4">
    <name type="scientific">Dactylonectria estremocensis</name>
    <dbReference type="NCBI Taxonomy" id="1079267"/>
    <lineage>
        <taxon>Eukaryota</taxon>
        <taxon>Fungi</taxon>
        <taxon>Dikarya</taxon>
        <taxon>Ascomycota</taxon>
        <taxon>Pezizomycotina</taxon>
        <taxon>Sordariomycetes</taxon>
        <taxon>Hypocreomycetidae</taxon>
        <taxon>Hypocreales</taxon>
        <taxon>Nectriaceae</taxon>
        <taxon>Dactylonectria</taxon>
    </lineage>
</organism>
<gene>
    <name evidence="3" type="ORF">B0J13DRAFT_156182</name>
</gene>
<dbReference type="OrthoDB" id="2152029at2759"/>
<protein>
    <submittedName>
        <fullName evidence="3">Alpha/Beta hydrolase protein</fullName>
    </submittedName>
</protein>
<dbReference type="AlphaFoldDB" id="A0A9P9DMX2"/>
<name>A0A9P9DMX2_9HYPO</name>
<keyword evidence="1 3" id="KW-0378">Hydrolase</keyword>
<dbReference type="EMBL" id="JAGMUU010000026">
    <property type="protein sequence ID" value="KAH7122078.1"/>
    <property type="molecule type" value="Genomic_DNA"/>
</dbReference>
<evidence type="ECO:0000256" key="1">
    <source>
        <dbReference type="ARBA" id="ARBA00022801"/>
    </source>
</evidence>
<dbReference type="Gene3D" id="3.40.50.1820">
    <property type="entry name" value="alpha/beta hydrolase"/>
    <property type="match status" value="1"/>
</dbReference>
<dbReference type="InterPro" id="IPR050300">
    <property type="entry name" value="GDXG_lipolytic_enzyme"/>
</dbReference>
<feature type="domain" description="Alpha/beta hydrolase fold-3" evidence="2">
    <location>
        <begin position="57"/>
        <end position="272"/>
    </location>
</feature>
<dbReference type="InterPro" id="IPR013094">
    <property type="entry name" value="AB_hydrolase_3"/>
</dbReference>
<evidence type="ECO:0000313" key="4">
    <source>
        <dbReference type="Proteomes" id="UP000717696"/>
    </source>
</evidence>
<proteinExistence type="predicted"/>